<evidence type="ECO:0000313" key="3">
    <source>
        <dbReference type="EMBL" id="CEK92022.1"/>
    </source>
</evidence>
<dbReference type="EMBL" id="HACG01045156">
    <property type="protein sequence ID" value="CEK92021.1"/>
    <property type="molecule type" value="Transcribed_RNA"/>
</dbReference>
<name>A0A0B7BI86_9EUPU</name>
<evidence type="ECO:0000256" key="1">
    <source>
        <dbReference type="SAM" id="SignalP"/>
    </source>
</evidence>
<organism evidence="2">
    <name type="scientific">Arion vulgaris</name>
    <dbReference type="NCBI Taxonomy" id="1028688"/>
    <lineage>
        <taxon>Eukaryota</taxon>
        <taxon>Metazoa</taxon>
        <taxon>Spiralia</taxon>
        <taxon>Lophotrochozoa</taxon>
        <taxon>Mollusca</taxon>
        <taxon>Gastropoda</taxon>
        <taxon>Heterobranchia</taxon>
        <taxon>Euthyneura</taxon>
        <taxon>Panpulmonata</taxon>
        <taxon>Eupulmonata</taxon>
        <taxon>Stylommatophora</taxon>
        <taxon>Helicina</taxon>
        <taxon>Arionoidea</taxon>
        <taxon>Arionidae</taxon>
        <taxon>Arion</taxon>
    </lineage>
</organism>
<sequence length="56" mass="6338">MQLLFVWSSSPMMDEHHILIDLLVNLLLVLLLCRGVCSIEEECSPLTTKVLDLIQA</sequence>
<accession>A0A0B7BI86</accession>
<dbReference type="EMBL" id="HACG01045157">
    <property type="protein sequence ID" value="CEK92022.1"/>
    <property type="molecule type" value="Transcribed_RNA"/>
</dbReference>
<protein>
    <recommendedName>
        <fullName evidence="4">Sphingomyelin synthase-like domain-containing protein</fullName>
    </recommendedName>
</protein>
<keyword evidence="1" id="KW-0732">Signal</keyword>
<evidence type="ECO:0000313" key="2">
    <source>
        <dbReference type="EMBL" id="CEK92021.1"/>
    </source>
</evidence>
<feature type="chain" id="PRO_5007391236" description="Sphingomyelin synthase-like domain-containing protein" evidence="1">
    <location>
        <begin position="39"/>
        <end position="56"/>
    </location>
</feature>
<gene>
    <name evidence="2" type="primary">ORF186088</name>
    <name evidence="3" type="synonym">ORF186091</name>
</gene>
<proteinExistence type="predicted"/>
<reference evidence="2" key="1">
    <citation type="submission" date="2014-12" db="EMBL/GenBank/DDBJ databases">
        <title>Insight into the proteome of Arion vulgaris.</title>
        <authorList>
            <person name="Aradska J."/>
            <person name="Bulat T."/>
            <person name="Smidak R."/>
            <person name="Sarate P."/>
            <person name="Gangsoo J."/>
            <person name="Sialana F."/>
            <person name="Bilban M."/>
            <person name="Lubec G."/>
        </authorList>
    </citation>
    <scope>NUCLEOTIDE SEQUENCE</scope>
    <source>
        <tissue evidence="2">Skin</tissue>
    </source>
</reference>
<dbReference type="AlphaFoldDB" id="A0A0B7BI86"/>
<feature type="signal peptide" evidence="1">
    <location>
        <begin position="1"/>
        <end position="38"/>
    </location>
</feature>
<evidence type="ECO:0008006" key="4">
    <source>
        <dbReference type="Google" id="ProtNLM"/>
    </source>
</evidence>